<gene>
    <name evidence="2" type="ORF">G3M58_52515</name>
</gene>
<comment type="caution">
    <text evidence="2">The sequence shown here is derived from an EMBL/GenBank/DDBJ whole genome shotgun (WGS) entry which is preliminary data.</text>
</comment>
<dbReference type="EMBL" id="JAAGMN010005363">
    <property type="protein sequence ID" value="NEE15073.1"/>
    <property type="molecule type" value="Genomic_DNA"/>
</dbReference>
<keyword evidence="1" id="KW-0812">Transmembrane</keyword>
<accession>A0A6G3XBN0</accession>
<evidence type="ECO:0000256" key="1">
    <source>
        <dbReference type="SAM" id="Phobius"/>
    </source>
</evidence>
<feature type="non-terminal residue" evidence="2">
    <location>
        <position position="85"/>
    </location>
</feature>
<feature type="transmembrane region" description="Helical" evidence="1">
    <location>
        <begin position="12"/>
        <end position="31"/>
    </location>
</feature>
<keyword evidence="1" id="KW-1133">Transmembrane helix</keyword>
<sequence length="85" mass="9341">MSSWRSWHRPLVVFSAAMAVMALVSAVGLVVDDRVLVGAPIWAKPFKFAVSFAAYCLTLAWMLTHLTRGVRTGRWAGHVVVLTSL</sequence>
<feature type="transmembrane region" description="Helical" evidence="1">
    <location>
        <begin position="46"/>
        <end position="64"/>
    </location>
</feature>
<dbReference type="AlphaFoldDB" id="A0A6G3XBN0"/>
<evidence type="ECO:0000313" key="2">
    <source>
        <dbReference type="EMBL" id="NEE15073.1"/>
    </source>
</evidence>
<organism evidence="2">
    <name type="scientific">Streptomyces sp. SID7499</name>
    <dbReference type="NCBI Taxonomy" id="2706086"/>
    <lineage>
        <taxon>Bacteria</taxon>
        <taxon>Bacillati</taxon>
        <taxon>Actinomycetota</taxon>
        <taxon>Actinomycetes</taxon>
        <taxon>Kitasatosporales</taxon>
        <taxon>Streptomycetaceae</taxon>
        <taxon>Streptomyces</taxon>
    </lineage>
</organism>
<keyword evidence="1" id="KW-0472">Membrane</keyword>
<reference evidence="2" key="1">
    <citation type="submission" date="2020-01" db="EMBL/GenBank/DDBJ databases">
        <title>Insect and environment-associated Actinomycetes.</title>
        <authorList>
            <person name="Currrie C."/>
            <person name="Chevrette M."/>
            <person name="Carlson C."/>
            <person name="Stubbendieck R."/>
            <person name="Wendt-Pienkowski E."/>
        </authorList>
    </citation>
    <scope>NUCLEOTIDE SEQUENCE</scope>
    <source>
        <strain evidence="2">SID7499</strain>
    </source>
</reference>
<proteinExistence type="predicted"/>
<name>A0A6G3XBN0_9ACTN</name>
<protein>
    <submittedName>
        <fullName evidence="2">Uncharacterized protein</fullName>
    </submittedName>
</protein>